<protein>
    <submittedName>
        <fullName evidence="1">Uncharacterized protein</fullName>
    </submittedName>
</protein>
<sequence>MLVRELTESGLLSFHTGNVAESRRLNIPRTAYYWYGGFVAKRVAMMLGCYDIYLWNEMMRPDSDVVFVGDARNVVACYFICQQMCRLLKAVRLNWRKQQGAWGSRAELDEAAHRYTQRLAEGIMDNGIFIGGDEQNSYRLYDYAEKHYAWAMR</sequence>
<dbReference type="EMBL" id="KX868552">
    <property type="protein sequence ID" value="AQZ36590.1"/>
    <property type="molecule type" value="Genomic_DNA"/>
</dbReference>
<name>A0A1U9Y6B9_KLEVA</name>
<organism evidence="1">
    <name type="scientific">Klebsiella variicola</name>
    <dbReference type="NCBI Taxonomy" id="244366"/>
    <lineage>
        <taxon>Bacteria</taxon>
        <taxon>Pseudomonadati</taxon>
        <taxon>Pseudomonadota</taxon>
        <taxon>Gammaproteobacteria</taxon>
        <taxon>Enterobacterales</taxon>
        <taxon>Enterobacteriaceae</taxon>
        <taxon>Klebsiella/Raoultella group</taxon>
        <taxon>Klebsiella</taxon>
        <taxon>Klebsiella pneumoniae complex</taxon>
    </lineage>
</organism>
<keyword evidence="1" id="KW-0614">Plasmid</keyword>
<proteinExistence type="predicted"/>
<evidence type="ECO:0000313" key="1">
    <source>
        <dbReference type="EMBL" id="AQZ36590.1"/>
    </source>
</evidence>
<accession>A0A1U9Y6B9</accession>
<reference evidence="1" key="1">
    <citation type="submission" date="2016-09" db="EMBL/GenBank/DDBJ databases">
        <title>Complete sequence of a blaIMI-2 plasmid from a clinical Klebsiella variicola isolate.</title>
        <authorList>
            <person name="Findlay J."/>
            <person name="Hopkins K.L."/>
            <person name="Meunier D."/>
            <person name="Woodford N."/>
        </authorList>
    </citation>
    <scope>NUCLEOTIDE SEQUENCE</scope>
    <source>
        <strain evidence="1">H152460787</strain>
        <plasmid evidence="1">pJF-787</plasmid>
    </source>
</reference>
<geneLocation type="plasmid" evidence="1">
    <name>pJF-787</name>
</geneLocation>
<dbReference type="AlphaFoldDB" id="A0A1U9Y6B9"/>